<evidence type="ECO:0000256" key="3">
    <source>
        <dbReference type="ARBA" id="ARBA00011233"/>
    </source>
</evidence>
<sequence>MARHDVIAAIEEHQVFAIVRGISADKIRPTMDALYEGGIRLVEVTFDRKNGDENTLNALKILAEEYQGKLIFGAGTVTTQQQVKQVHACGGQFIVSPDLNPEVVKATLEHELVSLPGVMTATEALQAHQLGADFIKLFPGALLGPAYLQALCAPLSDLKFIAVGGVDSDNLADFAKAGAIGFGIGSNIVSNKLVEANQFVDIYENACRYKQAIEQLRK</sequence>
<comment type="pathway">
    <text evidence="1">Carbohydrate acid metabolism.</text>
</comment>
<dbReference type="CDD" id="cd00452">
    <property type="entry name" value="KDPG_aldolase"/>
    <property type="match status" value="1"/>
</dbReference>
<protein>
    <submittedName>
        <fullName evidence="6">Bifunctional 4-hydroxy-2-oxoglutarate aldolase/2-dehydro-3-deoxy-phosphogluconate aldolase</fullName>
        <ecNumber evidence="6">4.1.2.14</ecNumber>
        <ecNumber evidence="6">4.1.3.16</ecNumber>
    </submittedName>
</protein>
<evidence type="ECO:0000256" key="2">
    <source>
        <dbReference type="ARBA" id="ARBA00006906"/>
    </source>
</evidence>
<dbReference type="RefSeq" id="WP_123782588.1">
    <property type="nucleotide sequence ID" value="NZ_RKIK01000044.1"/>
</dbReference>
<dbReference type="NCBIfam" id="TIGR01182">
    <property type="entry name" value="eda"/>
    <property type="match status" value="1"/>
</dbReference>
<dbReference type="Gene3D" id="3.20.20.70">
    <property type="entry name" value="Aldolase class I"/>
    <property type="match status" value="1"/>
</dbReference>
<dbReference type="EC" id="4.1.3.16" evidence="6"/>
<reference evidence="6 7" key="1">
    <citation type="submission" date="2018-11" db="EMBL/GenBank/DDBJ databases">
        <title>Vibrio ponticus strain CAIM 1751 pathogenic for the snapper Lutjanus guttatus.</title>
        <authorList>
            <person name="Soto-Rodriguez S."/>
            <person name="Lozano-Olvera R."/>
            <person name="Gomez-Gil B."/>
        </authorList>
    </citation>
    <scope>NUCLEOTIDE SEQUENCE [LARGE SCALE GENOMIC DNA]</scope>
    <source>
        <strain evidence="6 7">CAIM 1751</strain>
    </source>
</reference>
<evidence type="ECO:0000256" key="5">
    <source>
        <dbReference type="ARBA" id="ARBA00023277"/>
    </source>
</evidence>
<dbReference type="EC" id="4.1.2.14" evidence="6"/>
<dbReference type="EMBL" id="RKIK01000044">
    <property type="protein sequence ID" value="ROV59336.1"/>
    <property type="molecule type" value="Genomic_DNA"/>
</dbReference>
<dbReference type="PANTHER" id="PTHR30246">
    <property type="entry name" value="2-KETO-3-DEOXY-6-PHOSPHOGLUCONATE ALDOLASE"/>
    <property type="match status" value="1"/>
</dbReference>
<dbReference type="GO" id="GO:0008675">
    <property type="term" value="F:2-dehydro-3-deoxy-phosphogluconate aldolase activity"/>
    <property type="evidence" value="ECO:0007669"/>
    <property type="project" value="UniProtKB-EC"/>
</dbReference>
<evidence type="ECO:0000313" key="6">
    <source>
        <dbReference type="EMBL" id="ROV59336.1"/>
    </source>
</evidence>
<comment type="caution">
    <text evidence="6">The sequence shown here is derived from an EMBL/GenBank/DDBJ whole genome shotgun (WGS) entry which is preliminary data.</text>
</comment>
<proteinExistence type="inferred from homology"/>
<evidence type="ECO:0000256" key="1">
    <source>
        <dbReference type="ARBA" id="ARBA00004761"/>
    </source>
</evidence>
<dbReference type="Proteomes" id="UP000278792">
    <property type="component" value="Unassembled WGS sequence"/>
</dbReference>
<keyword evidence="4 6" id="KW-0456">Lyase</keyword>
<keyword evidence="5" id="KW-0119">Carbohydrate metabolism</keyword>
<evidence type="ECO:0000313" key="7">
    <source>
        <dbReference type="Proteomes" id="UP000278792"/>
    </source>
</evidence>
<dbReference type="GO" id="GO:0008700">
    <property type="term" value="F:(R,S)-4-hydroxy-2-oxoglutarate aldolase activity"/>
    <property type="evidence" value="ECO:0007669"/>
    <property type="project" value="UniProtKB-EC"/>
</dbReference>
<dbReference type="PANTHER" id="PTHR30246:SF1">
    <property type="entry name" value="2-DEHYDRO-3-DEOXY-6-PHOSPHOGALACTONATE ALDOLASE-RELATED"/>
    <property type="match status" value="1"/>
</dbReference>
<comment type="subunit">
    <text evidence="3">Homotrimer.</text>
</comment>
<dbReference type="AlphaFoldDB" id="A0A3N3DY71"/>
<organism evidence="6 7">
    <name type="scientific">Vibrio ponticus</name>
    <dbReference type="NCBI Taxonomy" id="265668"/>
    <lineage>
        <taxon>Bacteria</taxon>
        <taxon>Pseudomonadati</taxon>
        <taxon>Pseudomonadota</taxon>
        <taxon>Gammaproteobacteria</taxon>
        <taxon>Vibrionales</taxon>
        <taxon>Vibrionaceae</taxon>
        <taxon>Vibrio</taxon>
    </lineage>
</organism>
<evidence type="ECO:0000256" key="4">
    <source>
        <dbReference type="ARBA" id="ARBA00023239"/>
    </source>
</evidence>
<comment type="similarity">
    <text evidence="2">Belongs to the KHG/KDPG aldolase family.</text>
</comment>
<dbReference type="Pfam" id="PF01081">
    <property type="entry name" value="Aldolase"/>
    <property type="match status" value="1"/>
</dbReference>
<dbReference type="SUPFAM" id="SSF51569">
    <property type="entry name" value="Aldolase"/>
    <property type="match status" value="1"/>
</dbReference>
<gene>
    <name evidence="6" type="primary">eda</name>
    <name evidence="6" type="ORF">EGH82_14215</name>
</gene>
<dbReference type="InterPro" id="IPR013785">
    <property type="entry name" value="Aldolase_TIM"/>
</dbReference>
<name>A0A3N3DY71_9VIBR</name>
<dbReference type="InterPro" id="IPR000887">
    <property type="entry name" value="Aldlse_KDPG_KHG"/>
</dbReference>
<accession>A0A3N3DY71</accession>